<dbReference type="Proteomes" id="UP001234989">
    <property type="component" value="Chromosome 12"/>
</dbReference>
<accession>A0AAF0V5A8</accession>
<proteinExistence type="predicted"/>
<evidence type="ECO:0000313" key="2">
    <source>
        <dbReference type="Proteomes" id="UP001234989"/>
    </source>
</evidence>
<name>A0AAF0V5A8_SOLVR</name>
<dbReference type="EMBL" id="CP133623">
    <property type="protein sequence ID" value="WMV58140.1"/>
    <property type="molecule type" value="Genomic_DNA"/>
</dbReference>
<dbReference type="PANTHER" id="PTHR46148:SF56">
    <property type="entry name" value="RETROTRANSPOSON PROTEIN"/>
    <property type="match status" value="1"/>
</dbReference>
<dbReference type="AlphaFoldDB" id="A0AAF0V5A8"/>
<organism evidence="1 2">
    <name type="scientific">Solanum verrucosum</name>
    <dbReference type="NCBI Taxonomy" id="315347"/>
    <lineage>
        <taxon>Eukaryota</taxon>
        <taxon>Viridiplantae</taxon>
        <taxon>Streptophyta</taxon>
        <taxon>Embryophyta</taxon>
        <taxon>Tracheophyta</taxon>
        <taxon>Spermatophyta</taxon>
        <taxon>Magnoliopsida</taxon>
        <taxon>eudicotyledons</taxon>
        <taxon>Gunneridae</taxon>
        <taxon>Pentapetalae</taxon>
        <taxon>asterids</taxon>
        <taxon>lamiids</taxon>
        <taxon>Solanales</taxon>
        <taxon>Solanaceae</taxon>
        <taxon>Solanoideae</taxon>
        <taxon>Solaneae</taxon>
        <taxon>Solanum</taxon>
    </lineage>
</organism>
<reference evidence="1" key="1">
    <citation type="submission" date="2023-08" db="EMBL/GenBank/DDBJ databases">
        <title>A de novo genome assembly of Solanum verrucosum Schlechtendal, a Mexican diploid species geographically isolated from the other diploid A-genome species in potato relatives.</title>
        <authorList>
            <person name="Hosaka K."/>
        </authorList>
    </citation>
    <scope>NUCLEOTIDE SEQUENCE</scope>
    <source>
        <tissue evidence="1">Young leaves</tissue>
    </source>
</reference>
<gene>
    <name evidence="1" type="ORF">MTR67_051525</name>
</gene>
<keyword evidence="2" id="KW-1185">Reference proteome</keyword>
<protein>
    <submittedName>
        <fullName evidence="1">Uncharacterized protein</fullName>
    </submittedName>
</protein>
<sequence length="380" mass="43317">MGMKINTDHLSRLEEEELLKLADEVEIDDTFPDEQVLADSYDLIPWFTDFANNIVSDVIPLGLSFHQCRKFMSNVKKFFWEESYLFRVCANGIIRCCNFYVEMMSILEACHSSPVDGTMPRGGGKSMTPSKRVGIPIKSWLHDSLSEEEQYGSEVYCNLDIDLLTKPRTQTRSMQIIMVSESLAVYLPITPSFSPVECGEKALGDDSPELVHEAMEKVQLISKGLKTAQSRQKAYVDVRRRDLEFDVEDWVYLKISPMKGVISIGMTLFEALYGKRFRSPMSWFEVGEVALIGLELVHEVMEKISPMKGVMRFGKKGKLSSCYVDNIGIKESISYENVSVEILDWQVQKLMNKEVASVKVLWRNQMVDGANWEVEADMMS</sequence>
<evidence type="ECO:0000313" key="1">
    <source>
        <dbReference type="EMBL" id="WMV58140.1"/>
    </source>
</evidence>
<dbReference type="PANTHER" id="PTHR46148">
    <property type="entry name" value="CHROMO DOMAIN-CONTAINING PROTEIN"/>
    <property type="match status" value="1"/>
</dbReference>